<feature type="chain" id="PRO_5009664670" evidence="2">
    <location>
        <begin position="24"/>
        <end position="490"/>
    </location>
</feature>
<dbReference type="PROSITE" id="PS51257">
    <property type="entry name" value="PROKAR_LIPOPROTEIN"/>
    <property type="match status" value="1"/>
</dbReference>
<dbReference type="PANTHER" id="PTHR22946">
    <property type="entry name" value="DIENELACTONE HYDROLASE DOMAIN-CONTAINING PROTEIN-RELATED"/>
    <property type="match status" value="1"/>
</dbReference>
<protein>
    <submittedName>
        <fullName evidence="3">Related to yellowish-green 1 (Ayg1)</fullName>
    </submittedName>
</protein>
<dbReference type="Gene3D" id="3.40.50.1820">
    <property type="entry name" value="alpha/beta hydrolase"/>
    <property type="match status" value="1"/>
</dbReference>
<name>A0A1K0H8P9_9BASI</name>
<dbReference type="EMBL" id="LT558125">
    <property type="protein sequence ID" value="SAM82857.1"/>
    <property type="molecule type" value="Genomic_DNA"/>
</dbReference>
<dbReference type="SUPFAM" id="SSF53474">
    <property type="entry name" value="alpha/beta-Hydrolases"/>
    <property type="match status" value="1"/>
</dbReference>
<feature type="compositionally biased region" description="Acidic residues" evidence="1">
    <location>
        <begin position="231"/>
        <end position="247"/>
    </location>
</feature>
<feature type="signal peptide" evidence="2">
    <location>
        <begin position="1"/>
        <end position="23"/>
    </location>
</feature>
<evidence type="ECO:0000256" key="1">
    <source>
        <dbReference type="SAM" id="MobiDB-lite"/>
    </source>
</evidence>
<dbReference type="OrthoDB" id="5409895at2759"/>
<accession>A0A1K0H8P9</accession>
<dbReference type="PANTHER" id="PTHR22946:SF12">
    <property type="entry name" value="CONIDIAL PIGMENT BIOSYNTHESIS PROTEIN AYG1 (AFU_ORTHOLOGUE AFUA_2G17550)"/>
    <property type="match status" value="1"/>
</dbReference>
<keyword evidence="2" id="KW-0732">Signal</keyword>
<dbReference type="InterPro" id="IPR029058">
    <property type="entry name" value="AB_hydrolase_fold"/>
</dbReference>
<feature type="region of interest" description="Disordered" evidence="1">
    <location>
        <begin position="197"/>
        <end position="249"/>
    </location>
</feature>
<gene>
    <name evidence="3" type="ORF">UBRO_03383</name>
</gene>
<dbReference type="InterPro" id="IPR050261">
    <property type="entry name" value="FrsA_esterase"/>
</dbReference>
<dbReference type="AlphaFoldDB" id="A0A1K0H8P9"/>
<organism evidence="3 4">
    <name type="scientific">Ustilago bromivora</name>
    <dbReference type="NCBI Taxonomy" id="307758"/>
    <lineage>
        <taxon>Eukaryota</taxon>
        <taxon>Fungi</taxon>
        <taxon>Dikarya</taxon>
        <taxon>Basidiomycota</taxon>
        <taxon>Ustilaginomycotina</taxon>
        <taxon>Ustilaginomycetes</taxon>
        <taxon>Ustilaginales</taxon>
        <taxon>Ustilaginaceae</taxon>
        <taxon>Ustilago</taxon>
    </lineage>
</organism>
<dbReference type="Proteomes" id="UP000179920">
    <property type="component" value="Chromosome IX"/>
</dbReference>
<sequence length="490" mass="55323">MKCLKAVLRIGLISLLILSSCNSADTNDNIDSSSDVFITFGRPAMNDTSPYPHHKSISAWYSTFLKVALQRKAWPVDAYAEESDFEPVFQKLHALYPDKTVKEIGDDQWAEHFIYTGMALVHIADDFRINTTDNSGVRQAITYYRRAANLFKLAYFPWVHEKTSRSKAKLFAWSMDKKVFKRSLDLMDSVDYFEDSTSPLAGGDGGNTHLNRRDGDEEDDENRVNGTEKQVDEDSQSEQEDPNEAGDEQNSAAISLRVFRTKDSEGPQSVVVIISGLDHYYTFTFKQVSALVSLGYTVVVVPMPGTADSPITGREPQAKQEYWSSIVDWIKARPEEFNANCISFWGISAGSYWALRASRVEKDRVRRAVSQGTASHYTFTRVWLEAAENLAYPASLQRALGQAFGYPDPESFKKNVEQFSLLHQGLLDQDGAFVLAVNGEEDTIFPIDDQRILTEHGPGARLRWFPHMGHNGEPFSSAWLLRYWERRGGC</sequence>
<proteinExistence type="predicted"/>
<reference evidence="4" key="1">
    <citation type="submission" date="2016-04" db="EMBL/GenBank/DDBJ databases">
        <authorList>
            <person name="Guldener U."/>
            <person name="Guldener U."/>
        </authorList>
    </citation>
    <scope>NUCLEOTIDE SEQUENCE [LARGE SCALE GENOMIC DNA]</scope>
    <source>
        <strain evidence="4">UB2112</strain>
    </source>
</reference>
<evidence type="ECO:0000313" key="3">
    <source>
        <dbReference type="EMBL" id="SAM82857.1"/>
    </source>
</evidence>
<evidence type="ECO:0000313" key="4">
    <source>
        <dbReference type="Proteomes" id="UP000179920"/>
    </source>
</evidence>
<evidence type="ECO:0000256" key="2">
    <source>
        <dbReference type="SAM" id="SignalP"/>
    </source>
</evidence>